<comment type="subcellular location">
    <subcellularLocation>
        <location evidence="7">Cell inner membrane</location>
        <topology evidence="7">Single-pass type II membrane protein</topology>
    </subcellularLocation>
    <text evidence="7">Localizes to the division septum.</text>
</comment>
<evidence type="ECO:0000259" key="8">
    <source>
        <dbReference type="Pfam" id="PF03799"/>
    </source>
</evidence>
<evidence type="ECO:0000313" key="9">
    <source>
        <dbReference type="EMBL" id="GAA3854587.1"/>
    </source>
</evidence>
<keyword evidence="2 7" id="KW-0997">Cell inner membrane</keyword>
<feature type="domain" description="Cell division protein FtsQ/DivIB C-terminal" evidence="8">
    <location>
        <begin position="181"/>
        <end position="294"/>
    </location>
</feature>
<dbReference type="RefSeq" id="WP_344842329.1">
    <property type="nucleotide sequence ID" value="NZ_BAABDF010000001.1"/>
</dbReference>
<evidence type="ECO:0000256" key="2">
    <source>
        <dbReference type="ARBA" id="ARBA00022519"/>
    </source>
</evidence>
<keyword evidence="3 7" id="KW-0132">Cell division</keyword>
<dbReference type="InterPro" id="IPR005548">
    <property type="entry name" value="Cell_div_FtsQ/DivIB_C"/>
</dbReference>
<dbReference type="GO" id="GO:0051301">
    <property type="term" value="P:cell division"/>
    <property type="evidence" value="ECO:0007669"/>
    <property type="project" value="UniProtKB-KW"/>
</dbReference>
<keyword evidence="4 7" id="KW-0812">Transmembrane</keyword>
<name>A0ABP7JU81_9RHOB</name>
<keyword evidence="1 7" id="KW-1003">Cell membrane</keyword>
<comment type="caution">
    <text evidence="9">The sequence shown here is derived from an EMBL/GenBank/DDBJ whole genome shotgun (WGS) entry which is preliminary data.</text>
</comment>
<organism evidence="9 10">
    <name type="scientific">Celeribacter arenosi</name>
    <dbReference type="NCBI Taxonomy" id="792649"/>
    <lineage>
        <taxon>Bacteria</taxon>
        <taxon>Pseudomonadati</taxon>
        <taxon>Pseudomonadota</taxon>
        <taxon>Alphaproteobacteria</taxon>
        <taxon>Rhodobacterales</taxon>
        <taxon>Roseobacteraceae</taxon>
        <taxon>Celeribacter</taxon>
    </lineage>
</organism>
<keyword evidence="5 7" id="KW-1133">Transmembrane helix</keyword>
<dbReference type="HAMAP" id="MF_00911">
    <property type="entry name" value="FtsQ_subfam"/>
    <property type="match status" value="1"/>
</dbReference>
<evidence type="ECO:0000256" key="1">
    <source>
        <dbReference type="ARBA" id="ARBA00022475"/>
    </source>
</evidence>
<evidence type="ECO:0000256" key="5">
    <source>
        <dbReference type="ARBA" id="ARBA00022989"/>
    </source>
</evidence>
<evidence type="ECO:0000313" key="10">
    <source>
        <dbReference type="Proteomes" id="UP001399917"/>
    </source>
</evidence>
<dbReference type="EMBL" id="BAABDF010000001">
    <property type="protein sequence ID" value="GAA3854587.1"/>
    <property type="molecule type" value="Genomic_DNA"/>
</dbReference>
<comment type="similarity">
    <text evidence="7">Belongs to the FtsQ/DivIB family. FtsQ subfamily.</text>
</comment>
<dbReference type="PANTHER" id="PTHR35851">
    <property type="entry name" value="CELL DIVISION PROTEIN FTSQ"/>
    <property type="match status" value="1"/>
</dbReference>
<dbReference type="Pfam" id="PF03799">
    <property type="entry name" value="FtsQ_DivIB_C"/>
    <property type="match status" value="1"/>
</dbReference>
<dbReference type="Proteomes" id="UP001399917">
    <property type="component" value="Unassembled WGS sequence"/>
</dbReference>
<keyword evidence="6 7" id="KW-0131">Cell cycle</keyword>
<keyword evidence="7" id="KW-0472">Membrane</keyword>
<dbReference type="PANTHER" id="PTHR35851:SF1">
    <property type="entry name" value="CELL DIVISION PROTEIN FTSQ"/>
    <property type="match status" value="1"/>
</dbReference>
<comment type="function">
    <text evidence="7">Essential cell division protein.</text>
</comment>
<keyword evidence="10" id="KW-1185">Reference proteome</keyword>
<reference evidence="10" key="1">
    <citation type="journal article" date="2019" name="Int. J. Syst. Evol. Microbiol.">
        <title>The Global Catalogue of Microorganisms (GCM) 10K type strain sequencing project: providing services to taxonomists for standard genome sequencing and annotation.</title>
        <authorList>
            <consortium name="The Broad Institute Genomics Platform"/>
            <consortium name="The Broad Institute Genome Sequencing Center for Infectious Disease"/>
            <person name="Wu L."/>
            <person name="Ma J."/>
        </authorList>
    </citation>
    <scope>NUCLEOTIDE SEQUENCE [LARGE SCALE GENOMIC DNA]</scope>
    <source>
        <strain evidence="10">JCM 17190</strain>
    </source>
</reference>
<accession>A0ABP7JU81</accession>
<sequence>MRPVDHDQFVAAPAPGGSARVSEAVARALRARTSSSASPRRDPAPSRVAYRMSRLWLTPSFRFFLRRVAPVLVVAAVAGAYFSVEENRRAITDTYMQVKGEVQNRPEFMVKLMAIDGASEELSHDIREVVPIDFPLSSFDLDLPGMLEQIESLDAVSQAHLRVRAGGILQVDITERVPAVVWRGPHGLELLDPAGHRVSALDMRQDRQDLPLIAGVGADRYVGEALSLITAARPILSRVRGLVRVGERRWDMVLDRDQIIQLPETAPAAALAQVIALESAKELLARDVRAVDMRNPERPTLRLNPEAQADMQRIKGLERGVSMQ</sequence>
<proteinExistence type="inferred from homology"/>
<evidence type="ECO:0000256" key="4">
    <source>
        <dbReference type="ARBA" id="ARBA00022692"/>
    </source>
</evidence>
<evidence type="ECO:0000256" key="7">
    <source>
        <dbReference type="HAMAP-Rule" id="MF_00911"/>
    </source>
</evidence>
<protein>
    <recommendedName>
        <fullName evidence="7">Cell division protein FtsQ</fullName>
    </recommendedName>
</protein>
<evidence type="ECO:0000256" key="6">
    <source>
        <dbReference type="ARBA" id="ARBA00023306"/>
    </source>
</evidence>
<gene>
    <name evidence="7" type="primary">ftsQ</name>
    <name evidence="9" type="ORF">GCM10022404_02380</name>
</gene>
<dbReference type="InterPro" id="IPR026579">
    <property type="entry name" value="FtsQ"/>
</dbReference>
<evidence type="ECO:0000256" key="3">
    <source>
        <dbReference type="ARBA" id="ARBA00022618"/>
    </source>
</evidence>